<dbReference type="Proteomes" id="UP001183202">
    <property type="component" value="Unassembled WGS sequence"/>
</dbReference>
<feature type="domain" description="Glycosyltransferase 2-like" evidence="3">
    <location>
        <begin position="267"/>
        <end position="433"/>
    </location>
</feature>
<dbReference type="InterPro" id="IPR001173">
    <property type="entry name" value="Glyco_trans_2-like"/>
</dbReference>
<evidence type="ECO:0000256" key="1">
    <source>
        <dbReference type="SAM" id="MobiDB-lite"/>
    </source>
</evidence>
<evidence type="ECO:0000313" key="5">
    <source>
        <dbReference type="Proteomes" id="UP001183202"/>
    </source>
</evidence>
<dbReference type="RefSeq" id="WP_311555726.1">
    <property type="nucleotide sequence ID" value="NZ_JAVREJ010000004.1"/>
</dbReference>
<evidence type="ECO:0000313" key="4">
    <source>
        <dbReference type="EMBL" id="MDT0349716.1"/>
    </source>
</evidence>
<feature type="region of interest" description="Disordered" evidence="1">
    <location>
        <begin position="234"/>
        <end position="262"/>
    </location>
</feature>
<dbReference type="EMBL" id="JAVREJ010000004">
    <property type="protein sequence ID" value="MDT0349716.1"/>
    <property type="molecule type" value="Genomic_DNA"/>
</dbReference>
<dbReference type="InterPro" id="IPR036291">
    <property type="entry name" value="NAD(P)-bd_dom_sf"/>
</dbReference>
<sequence>MTGTALGAPRTDRALPRGRHARVEHRPRAAKVVVVGQGRAGVQVALRAVRAGYLVIGLDRDVRRIGRLAHGRSGVDAATDTALVAALRGGDYVPTGDRRLAEGFDTALIAATDEPAAAPQMVAAVAAYARPGATVIVETPPGPHVDLRALATVLQTAQSPSAGRGVALAIASVLAPRPGYGGADRSVRALDPQSTAATTAFYRRLAAPLPPAAAPPVMDPATEALRIPEPSTQRLPRVAPAPAPVVPAQRGPRDAEPEARPTVSTVTVIVPAYNEEEGIASTIEGLLGQESPDWLQITAVVVVVNNSTDRTAEIARRYPVTVLEMLYNKHKKSGAMNHGWQTHGRASDFVLTMDADTVLLPDTVEKMAKELIDNPKLGAVCARYWAKEGRGLVRRLQRLEYARYDDLRELRGWKVNVASGAAAMYRRVALQDVVELRGRPEPWDNESLIEDYALTLDLKSRGWRVGAAREAHVYTEPPTRFRDLWTQRLRWGRGGMDECLKRGWIPSTRRDIFAYFLFSLSVLCRLLWIFMLALMLIYAVPMRYALIGLIPVAVMWAERVTSAWRVRGRTAGDMALVAVLVVEDLYGFFLELCAVAAAAKCLRNKRQAW</sequence>
<dbReference type="GO" id="GO:0016757">
    <property type="term" value="F:glycosyltransferase activity"/>
    <property type="evidence" value="ECO:0007669"/>
    <property type="project" value="UniProtKB-KW"/>
</dbReference>
<feature type="transmembrane region" description="Helical" evidence="2">
    <location>
        <begin position="576"/>
        <end position="599"/>
    </location>
</feature>
<dbReference type="EC" id="2.4.-.-" evidence="4"/>
<feature type="transmembrane region" description="Helical" evidence="2">
    <location>
        <begin position="512"/>
        <end position="537"/>
    </location>
</feature>
<dbReference type="Gene3D" id="3.40.50.720">
    <property type="entry name" value="NAD(P)-binding Rossmann-like Domain"/>
    <property type="match status" value="1"/>
</dbReference>
<feature type="region of interest" description="Disordered" evidence="1">
    <location>
        <begin position="1"/>
        <end position="24"/>
    </location>
</feature>
<dbReference type="SUPFAM" id="SSF53448">
    <property type="entry name" value="Nucleotide-diphospho-sugar transferases"/>
    <property type="match status" value="1"/>
</dbReference>
<dbReference type="InterPro" id="IPR029044">
    <property type="entry name" value="Nucleotide-diphossugar_trans"/>
</dbReference>
<keyword evidence="4" id="KW-0808">Transferase</keyword>
<keyword evidence="2" id="KW-1133">Transmembrane helix</keyword>
<protein>
    <submittedName>
        <fullName evidence="4">Glycosyltransferase</fullName>
        <ecNumber evidence="4">2.4.-.-</ecNumber>
    </submittedName>
</protein>
<keyword evidence="4" id="KW-0328">Glycosyltransferase</keyword>
<dbReference type="PANTHER" id="PTHR43630:SF2">
    <property type="entry name" value="GLYCOSYLTRANSFERASE"/>
    <property type="match status" value="1"/>
</dbReference>
<evidence type="ECO:0000256" key="2">
    <source>
        <dbReference type="SAM" id="Phobius"/>
    </source>
</evidence>
<name>A0ABU2N6Z5_9PSEU</name>
<keyword evidence="2" id="KW-0812">Transmembrane</keyword>
<proteinExistence type="predicted"/>
<dbReference type="PANTHER" id="PTHR43630">
    <property type="entry name" value="POLY-BETA-1,6-N-ACETYL-D-GLUCOSAMINE SYNTHASE"/>
    <property type="match status" value="1"/>
</dbReference>
<comment type="caution">
    <text evidence="4">The sequence shown here is derived from an EMBL/GenBank/DDBJ whole genome shotgun (WGS) entry which is preliminary data.</text>
</comment>
<dbReference type="Gene3D" id="3.90.550.10">
    <property type="entry name" value="Spore Coat Polysaccharide Biosynthesis Protein SpsA, Chain A"/>
    <property type="match status" value="1"/>
</dbReference>
<keyword evidence="2" id="KW-0472">Membrane</keyword>
<dbReference type="SUPFAM" id="SSF51735">
    <property type="entry name" value="NAD(P)-binding Rossmann-fold domains"/>
    <property type="match status" value="1"/>
</dbReference>
<evidence type="ECO:0000259" key="3">
    <source>
        <dbReference type="Pfam" id="PF00535"/>
    </source>
</evidence>
<dbReference type="CDD" id="cd06423">
    <property type="entry name" value="CESA_like"/>
    <property type="match status" value="1"/>
</dbReference>
<organism evidence="4 5">
    <name type="scientific">Pseudonocardia charpentierae</name>
    <dbReference type="NCBI Taxonomy" id="3075545"/>
    <lineage>
        <taxon>Bacteria</taxon>
        <taxon>Bacillati</taxon>
        <taxon>Actinomycetota</taxon>
        <taxon>Actinomycetes</taxon>
        <taxon>Pseudonocardiales</taxon>
        <taxon>Pseudonocardiaceae</taxon>
        <taxon>Pseudonocardia</taxon>
    </lineage>
</organism>
<reference evidence="5" key="1">
    <citation type="submission" date="2023-07" db="EMBL/GenBank/DDBJ databases">
        <title>30 novel species of actinomycetes from the DSMZ collection.</title>
        <authorList>
            <person name="Nouioui I."/>
        </authorList>
    </citation>
    <scope>NUCLEOTIDE SEQUENCE [LARGE SCALE GENOMIC DNA]</scope>
    <source>
        <strain evidence="5">DSM 45834</strain>
    </source>
</reference>
<feature type="transmembrane region" description="Helical" evidence="2">
    <location>
        <begin position="544"/>
        <end position="564"/>
    </location>
</feature>
<gene>
    <name evidence="4" type="ORF">RM445_09300</name>
</gene>
<dbReference type="Pfam" id="PF00535">
    <property type="entry name" value="Glycos_transf_2"/>
    <property type="match status" value="1"/>
</dbReference>
<accession>A0ABU2N6Z5</accession>
<keyword evidence="5" id="KW-1185">Reference proteome</keyword>